<dbReference type="GO" id="GO:0006260">
    <property type="term" value="P:DNA replication"/>
    <property type="evidence" value="ECO:0007669"/>
    <property type="project" value="InterPro"/>
</dbReference>
<comment type="caution">
    <text evidence="2">The sequence shown here is derived from an EMBL/GenBank/DDBJ whole genome shotgun (WGS) entry which is preliminary data.</text>
</comment>
<evidence type="ECO:0000259" key="1">
    <source>
        <dbReference type="Pfam" id="PF07733"/>
    </source>
</evidence>
<sequence>MPEGHSRQAEYELDVIYKMGFPGYFLVTADLVDHAKREGIRVGPGP</sequence>
<evidence type="ECO:0000313" key="2">
    <source>
        <dbReference type="EMBL" id="GIJ64745.1"/>
    </source>
</evidence>
<dbReference type="RefSeq" id="WP_204014104.1">
    <property type="nucleotide sequence ID" value="NZ_BOPG01000127.1"/>
</dbReference>
<dbReference type="GO" id="GO:0008408">
    <property type="term" value="F:3'-5' exonuclease activity"/>
    <property type="evidence" value="ECO:0007669"/>
    <property type="project" value="InterPro"/>
</dbReference>
<dbReference type="Pfam" id="PF07733">
    <property type="entry name" value="DNA_pol3_alpha"/>
    <property type="match status" value="1"/>
</dbReference>
<gene>
    <name evidence="2" type="ORF">Vau01_122610</name>
</gene>
<dbReference type="PANTHER" id="PTHR32294:SF0">
    <property type="entry name" value="DNA POLYMERASE III SUBUNIT ALPHA"/>
    <property type="match status" value="1"/>
</dbReference>
<protein>
    <recommendedName>
        <fullName evidence="1">Bacterial DNA polymerase III alpha subunit NTPase domain-containing protein</fullName>
    </recommendedName>
</protein>
<evidence type="ECO:0000313" key="3">
    <source>
        <dbReference type="Proteomes" id="UP000612585"/>
    </source>
</evidence>
<reference evidence="2" key="1">
    <citation type="submission" date="2021-01" db="EMBL/GenBank/DDBJ databases">
        <title>Whole genome shotgun sequence of Virgisporangium aurantiacum NBRC 16421.</title>
        <authorList>
            <person name="Komaki H."/>
            <person name="Tamura T."/>
        </authorList>
    </citation>
    <scope>NUCLEOTIDE SEQUENCE</scope>
    <source>
        <strain evidence="2">NBRC 16421</strain>
    </source>
</reference>
<name>A0A8J3ZNL5_9ACTN</name>
<organism evidence="2 3">
    <name type="scientific">Virgisporangium aurantiacum</name>
    <dbReference type="NCBI Taxonomy" id="175570"/>
    <lineage>
        <taxon>Bacteria</taxon>
        <taxon>Bacillati</taxon>
        <taxon>Actinomycetota</taxon>
        <taxon>Actinomycetes</taxon>
        <taxon>Micromonosporales</taxon>
        <taxon>Micromonosporaceae</taxon>
        <taxon>Virgisporangium</taxon>
    </lineage>
</organism>
<proteinExistence type="predicted"/>
<dbReference type="InterPro" id="IPR004805">
    <property type="entry name" value="DnaE2/DnaE/PolC"/>
</dbReference>
<dbReference type="InterPro" id="IPR011708">
    <property type="entry name" value="DNA_pol3_alpha_NTPase_dom"/>
</dbReference>
<dbReference type="PANTHER" id="PTHR32294">
    <property type="entry name" value="DNA POLYMERASE III SUBUNIT ALPHA"/>
    <property type="match status" value="1"/>
</dbReference>
<dbReference type="Proteomes" id="UP000612585">
    <property type="component" value="Unassembled WGS sequence"/>
</dbReference>
<dbReference type="EMBL" id="BOPG01000127">
    <property type="protein sequence ID" value="GIJ64745.1"/>
    <property type="molecule type" value="Genomic_DNA"/>
</dbReference>
<feature type="domain" description="Bacterial DNA polymerase III alpha subunit NTPase" evidence="1">
    <location>
        <begin position="2"/>
        <end position="45"/>
    </location>
</feature>
<accession>A0A8J3ZNL5</accession>
<keyword evidence="3" id="KW-1185">Reference proteome</keyword>
<dbReference type="AlphaFoldDB" id="A0A8J3ZNL5"/>